<evidence type="ECO:0000313" key="4">
    <source>
        <dbReference type="Proteomes" id="UP000887564"/>
    </source>
</evidence>
<dbReference type="PANTHER" id="PTHR48470">
    <property type="entry name" value="CELL DIVISION CONTROL PROTEIN 48 C ISOFORM 1"/>
    <property type="match status" value="1"/>
</dbReference>
<reference evidence="5" key="1">
    <citation type="submission" date="2022-11" db="UniProtKB">
        <authorList>
            <consortium name="WormBaseParasite"/>
        </authorList>
    </citation>
    <scope>IDENTIFICATION</scope>
</reference>
<dbReference type="Gene3D" id="1.10.8.60">
    <property type="match status" value="1"/>
</dbReference>
<feature type="domain" description="ATPase AAA-type core" evidence="2">
    <location>
        <begin position="20"/>
        <end position="123"/>
    </location>
</feature>
<protein>
    <submittedName>
        <fullName evidence="5">ATPase AAA-type core domain-containing protein</fullName>
    </submittedName>
</protein>
<dbReference type="Gene3D" id="3.40.50.300">
    <property type="entry name" value="P-loop containing nucleotide triphosphate hydrolases"/>
    <property type="match status" value="1"/>
</dbReference>
<evidence type="ECO:0000259" key="3">
    <source>
        <dbReference type="Pfam" id="PF17862"/>
    </source>
</evidence>
<name>A0A914S1Y5_PAREQ</name>
<dbReference type="InterPro" id="IPR027417">
    <property type="entry name" value="P-loop_NTPase"/>
</dbReference>
<dbReference type="GO" id="GO:0016887">
    <property type="term" value="F:ATP hydrolysis activity"/>
    <property type="evidence" value="ECO:0007669"/>
    <property type="project" value="InterPro"/>
</dbReference>
<dbReference type="Proteomes" id="UP000887564">
    <property type="component" value="Unplaced"/>
</dbReference>
<dbReference type="Pfam" id="PF17862">
    <property type="entry name" value="AAA_lid_3"/>
    <property type="match status" value="1"/>
</dbReference>
<feature type="domain" description="AAA ATPase AAA+ lid" evidence="3">
    <location>
        <begin position="141"/>
        <end position="173"/>
    </location>
</feature>
<evidence type="ECO:0000313" key="5">
    <source>
        <dbReference type="WBParaSite" id="PEQ_0001260301-mRNA-1"/>
    </source>
</evidence>
<feature type="compositionally biased region" description="Polar residues" evidence="1">
    <location>
        <begin position="1"/>
        <end position="11"/>
    </location>
</feature>
<feature type="region of interest" description="Disordered" evidence="1">
    <location>
        <begin position="1"/>
        <end position="20"/>
    </location>
</feature>
<dbReference type="GO" id="GO:0005524">
    <property type="term" value="F:ATP binding"/>
    <property type="evidence" value="ECO:0007669"/>
    <property type="project" value="InterPro"/>
</dbReference>
<accession>A0A914S1Y5</accession>
<dbReference type="AlphaFoldDB" id="A0A914S1Y5"/>
<dbReference type="PANTHER" id="PTHR48470:SF1">
    <property type="entry name" value="CELL DIVISION CONTROL PROTEIN 48 C ISOFORM 1"/>
    <property type="match status" value="1"/>
</dbReference>
<organism evidence="4 5">
    <name type="scientific">Parascaris equorum</name>
    <name type="common">Equine roundworm</name>
    <dbReference type="NCBI Taxonomy" id="6256"/>
    <lineage>
        <taxon>Eukaryota</taxon>
        <taxon>Metazoa</taxon>
        <taxon>Ecdysozoa</taxon>
        <taxon>Nematoda</taxon>
        <taxon>Chromadorea</taxon>
        <taxon>Rhabditida</taxon>
        <taxon>Spirurina</taxon>
        <taxon>Ascaridomorpha</taxon>
        <taxon>Ascaridoidea</taxon>
        <taxon>Ascarididae</taxon>
        <taxon>Parascaris</taxon>
    </lineage>
</organism>
<evidence type="ECO:0000259" key="2">
    <source>
        <dbReference type="Pfam" id="PF00004"/>
    </source>
</evidence>
<dbReference type="InterPro" id="IPR055278">
    <property type="entry name" value="CDC48c"/>
</dbReference>
<dbReference type="InterPro" id="IPR041569">
    <property type="entry name" value="AAA_lid_3"/>
</dbReference>
<evidence type="ECO:0000256" key="1">
    <source>
        <dbReference type="SAM" id="MobiDB-lite"/>
    </source>
</evidence>
<dbReference type="InterPro" id="IPR003959">
    <property type="entry name" value="ATPase_AAA_core"/>
</dbReference>
<dbReference type="Pfam" id="PF00004">
    <property type="entry name" value="AAA"/>
    <property type="match status" value="1"/>
</dbReference>
<dbReference type="SUPFAM" id="SSF52540">
    <property type="entry name" value="P-loop containing nucleoside triphosphate hydrolases"/>
    <property type="match status" value="1"/>
</dbReference>
<keyword evidence="4" id="KW-1185">Reference proteome</keyword>
<sequence length="253" mass="28020">MSGTDTFSLSEPESHPPLNSELDLPLIKLASTELVSGVSGESEEKIRSLFAKAVEIAPCVVLLDEIDAIAPKRESAQREMERRIVSQLLTCLDGKSLIRTTNRPDSIDSALRRAGRFDKEIALGIPDERARIRILEIVCSVQIAQLARLTPGYVGADLKALAREASMCAVNSGDAVSMTRCRLMLLLPGCDRFEFRHDTVVVDRRHQDFKKALTIVHPSAKREGFATVPDVSWEDIGALKEIREELQWSILVS</sequence>
<dbReference type="WBParaSite" id="PEQ_0001260301-mRNA-1">
    <property type="protein sequence ID" value="PEQ_0001260301-mRNA-1"/>
    <property type="gene ID" value="PEQ_0001260301"/>
</dbReference>
<proteinExistence type="predicted"/>